<gene>
    <name evidence="1" type="ORF">KDM92_04880</name>
</gene>
<dbReference type="AlphaFoldDB" id="A0A941DEA6"/>
<keyword evidence="2" id="KW-1185">Reference proteome</keyword>
<evidence type="ECO:0000313" key="1">
    <source>
        <dbReference type="EMBL" id="MBR7745905.1"/>
    </source>
</evidence>
<comment type="caution">
    <text evidence="1">The sequence shown here is derived from an EMBL/GenBank/DDBJ whole genome shotgun (WGS) entry which is preliminary data.</text>
</comment>
<name>A0A941DEA6_9BURK</name>
<reference evidence="1 2" key="1">
    <citation type="submission" date="2021-04" db="EMBL/GenBank/DDBJ databases">
        <title>novel species isolated from subtropical streams in China.</title>
        <authorList>
            <person name="Lu H."/>
        </authorList>
    </citation>
    <scope>NUCLEOTIDE SEQUENCE [LARGE SCALE GENOMIC DNA]</scope>
    <source>
        <strain evidence="1 2">BYS107W</strain>
    </source>
</reference>
<dbReference type="EMBL" id="JAGSPM010000002">
    <property type="protein sequence ID" value="MBR7745905.1"/>
    <property type="molecule type" value="Genomic_DNA"/>
</dbReference>
<proteinExistence type="predicted"/>
<sequence>MPYYSVLMEGNGLQIKPLNDEQPITGFFTTRVVWSNNQENAIRAAIHLVELEWKSPPYSSHEGAKSLTLIGTECKQVGLLKGLLKKPSGFTFFSEIL</sequence>
<organism evidence="1 2">
    <name type="scientific">Undibacterium baiyunense</name>
    <dbReference type="NCBI Taxonomy" id="2828731"/>
    <lineage>
        <taxon>Bacteria</taxon>
        <taxon>Pseudomonadati</taxon>
        <taxon>Pseudomonadota</taxon>
        <taxon>Betaproteobacteria</taxon>
        <taxon>Burkholderiales</taxon>
        <taxon>Oxalobacteraceae</taxon>
        <taxon>Undibacterium</taxon>
    </lineage>
</organism>
<dbReference type="Proteomes" id="UP000680158">
    <property type="component" value="Unassembled WGS sequence"/>
</dbReference>
<evidence type="ECO:0000313" key="2">
    <source>
        <dbReference type="Proteomes" id="UP000680158"/>
    </source>
</evidence>
<accession>A0A941DEA6</accession>
<protein>
    <submittedName>
        <fullName evidence="1">Uncharacterized protein</fullName>
    </submittedName>
</protein>